<comment type="caution">
    <text evidence="9">The sequence shown here is derived from an EMBL/GenBank/DDBJ whole genome shotgun (WGS) entry which is preliminary data.</text>
</comment>
<evidence type="ECO:0000259" key="8">
    <source>
        <dbReference type="Pfam" id="PF00155"/>
    </source>
</evidence>
<dbReference type="InterPro" id="IPR015422">
    <property type="entry name" value="PyrdxlP-dep_Trfase_small"/>
</dbReference>
<dbReference type="RefSeq" id="WP_259291536.1">
    <property type="nucleotide sequence ID" value="NZ_JANUXW010000003.1"/>
</dbReference>
<proteinExistence type="inferred from homology"/>
<dbReference type="PRINTS" id="PR00799">
    <property type="entry name" value="TRANSAMINASE"/>
</dbReference>
<evidence type="ECO:0000313" key="9">
    <source>
        <dbReference type="EMBL" id="MCS4533736.1"/>
    </source>
</evidence>
<evidence type="ECO:0000256" key="7">
    <source>
        <dbReference type="RuleBase" id="RU000481"/>
    </source>
</evidence>
<dbReference type="PROSITE" id="PS00105">
    <property type="entry name" value="AA_TRANSFER_CLASS_1"/>
    <property type="match status" value="1"/>
</dbReference>
<accession>A0ABT2FC01</accession>
<dbReference type="EC" id="2.6.1.-" evidence="7"/>
<reference evidence="9" key="1">
    <citation type="submission" date="2022-08" db="EMBL/GenBank/DDBJ databases">
        <authorList>
            <person name="Volokhov D.V."/>
            <person name="Furtak V.A."/>
            <person name="Zagorodnyaya T.A."/>
        </authorList>
    </citation>
    <scope>NUCLEOTIDE SEQUENCE</scope>
    <source>
        <strain evidence="9">CSL10203-ORH2</strain>
    </source>
</reference>
<dbReference type="Gene3D" id="3.40.640.10">
    <property type="entry name" value="Type I PLP-dependent aspartate aminotransferase-like (Major domain)"/>
    <property type="match status" value="1"/>
</dbReference>
<protein>
    <recommendedName>
        <fullName evidence="7">Aminotransferase</fullName>
        <ecNumber evidence="7">2.6.1.-</ecNumber>
    </recommendedName>
</protein>
<feature type="domain" description="Aminotransferase class I/classII large" evidence="8">
    <location>
        <begin position="27"/>
        <end position="393"/>
    </location>
</feature>
<dbReference type="Pfam" id="PF00155">
    <property type="entry name" value="Aminotran_1_2"/>
    <property type="match status" value="1"/>
</dbReference>
<evidence type="ECO:0000256" key="6">
    <source>
        <dbReference type="ARBA" id="ARBA00022898"/>
    </source>
</evidence>
<dbReference type="SUPFAM" id="SSF53383">
    <property type="entry name" value="PLP-dependent transferases"/>
    <property type="match status" value="1"/>
</dbReference>
<dbReference type="PANTHER" id="PTHR11879:SF37">
    <property type="entry name" value="AROMATIC-AMINO-ACID AMINOTRANSFERASE"/>
    <property type="match status" value="1"/>
</dbReference>
<evidence type="ECO:0000256" key="3">
    <source>
        <dbReference type="ARBA" id="ARBA00011738"/>
    </source>
</evidence>
<dbReference type="InterPro" id="IPR000796">
    <property type="entry name" value="Asp_trans"/>
</dbReference>
<dbReference type="NCBIfam" id="NF006719">
    <property type="entry name" value="PRK09257.1"/>
    <property type="match status" value="1"/>
</dbReference>
<dbReference type="InterPro" id="IPR004839">
    <property type="entry name" value="Aminotransferase_I/II_large"/>
</dbReference>
<dbReference type="GO" id="GO:0008483">
    <property type="term" value="F:transaminase activity"/>
    <property type="evidence" value="ECO:0007669"/>
    <property type="project" value="UniProtKB-KW"/>
</dbReference>
<keyword evidence="5 7" id="KW-0808">Transferase</keyword>
<comment type="cofactor">
    <cofactor evidence="1 7">
        <name>pyridoxal 5'-phosphate</name>
        <dbReference type="ChEBI" id="CHEBI:597326"/>
    </cofactor>
</comment>
<dbReference type="PANTHER" id="PTHR11879">
    <property type="entry name" value="ASPARTATE AMINOTRANSFERASE"/>
    <property type="match status" value="1"/>
</dbReference>
<evidence type="ECO:0000256" key="5">
    <source>
        <dbReference type="ARBA" id="ARBA00022679"/>
    </source>
</evidence>
<sequence>MFQHVAYYPGDPILGLVDTFNQDRRPHKVNLSIGIYFDENGKLPVLDSVRSVEIKRAESAQPRAYLPMEGLESYRKAVQALLFGAHHPALQEKRVVTMQTIGGSGALKIGADFLYNWFPKSEIYVSDPTWDNHKGIFEGAGFKKVGTYPYYDPATNGVKFEEMLAFFMHLPENSVLLLHPCCHNPTGADLTHAQWDALLEIVQTRKLIPFMDIAYQGFGEDFESDAYAIRKAVEMGLTLFVSNSFSKNMSLYGERIGGLSVVCPNAEEAELVFGQLKLNVRRIYSSPPVHGAFVATEILNTPELFAQWQQEVYVMRDRIRAMRQKLYEVLTAKVPGKNFEYLINQRGMFCYTGLTQEQVQRLQQEFAVYLLASGRMCVAGLNESNIAYVADAFAKVMES</sequence>
<gene>
    <name evidence="9" type="ORF">NXS09_05395</name>
</gene>
<comment type="subunit">
    <text evidence="3">Homodimer.</text>
</comment>
<reference evidence="9" key="2">
    <citation type="journal article" date="2023" name="Curr. Microbiol.">
        <title>Neisseria montereyensis sp. nov., Isolated from Oropharynx of California Sea Lion (Zalophus californianus): Genomic, Phylogenetic, and Phenotypic Study.</title>
        <authorList>
            <person name="Volokhov D.V."/>
            <person name="Zagorodnyaya T.A."/>
            <person name="Furtak V.A."/>
            <person name="Nattanmai G."/>
            <person name="Randall L."/>
            <person name="Jose S."/>
            <person name="Gao Y."/>
            <person name="Gulland F.M."/>
            <person name="Eisenberg T."/>
            <person name="Delmonte P."/>
            <person name="Blom J."/>
            <person name="Mitchell K.K."/>
        </authorList>
    </citation>
    <scope>NUCLEOTIDE SEQUENCE</scope>
    <source>
        <strain evidence="9">CSL10203-ORH2</strain>
    </source>
</reference>
<keyword evidence="6" id="KW-0663">Pyridoxal phosphate</keyword>
<name>A0ABT2FC01_9NEIS</name>
<evidence type="ECO:0000256" key="4">
    <source>
        <dbReference type="ARBA" id="ARBA00022576"/>
    </source>
</evidence>
<dbReference type="InterPro" id="IPR015421">
    <property type="entry name" value="PyrdxlP-dep_Trfase_major"/>
</dbReference>
<dbReference type="Gene3D" id="3.90.1150.10">
    <property type="entry name" value="Aspartate Aminotransferase, domain 1"/>
    <property type="match status" value="1"/>
</dbReference>
<dbReference type="Proteomes" id="UP001166947">
    <property type="component" value="Unassembled WGS sequence"/>
</dbReference>
<dbReference type="InterPro" id="IPR015424">
    <property type="entry name" value="PyrdxlP-dep_Trfase"/>
</dbReference>
<evidence type="ECO:0000256" key="2">
    <source>
        <dbReference type="ARBA" id="ARBA00007441"/>
    </source>
</evidence>
<organism evidence="9 10">
    <name type="scientific">Neisseria montereyensis</name>
    <dbReference type="NCBI Taxonomy" id="2973938"/>
    <lineage>
        <taxon>Bacteria</taxon>
        <taxon>Pseudomonadati</taxon>
        <taxon>Pseudomonadota</taxon>
        <taxon>Betaproteobacteria</taxon>
        <taxon>Neisseriales</taxon>
        <taxon>Neisseriaceae</taxon>
        <taxon>Neisseria</taxon>
    </lineage>
</organism>
<dbReference type="CDD" id="cd00609">
    <property type="entry name" value="AAT_like"/>
    <property type="match status" value="1"/>
</dbReference>
<evidence type="ECO:0000256" key="1">
    <source>
        <dbReference type="ARBA" id="ARBA00001933"/>
    </source>
</evidence>
<keyword evidence="4 7" id="KW-0032">Aminotransferase</keyword>
<dbReference type="InterPro" id="IPR004838">
    <property type="entry name" value="NHTrfase_class1_PyrdxlP-BS"/>
</dbReference>
<comment type="similarity">
    <text evidence="2 7">Belongs to the class-I pyridoxal-phosphate-dependent aminotransferase family.</text>
</comment>
<dbReference type="EMBL" id="JANUXW010000003">
    <property type="protein sequence ID" value="MCS4533736.1"/>
    <property type="molecule type" value="Genomic_DNA"/>
</dbReference>
<evidence type="ECO:0000313" key="10">
    <source>
        <dbReference type="Proteomes" id="UP001166947"/>
    </source>
</evidence>
<keyword evidence="10" id="KW-1185">Reference proteome</keyword>